<proteinExistence type="predicted"/>
<sequence length="43" mass="5027">MQHLKQLYFPIPVWGLSVSQCNDHTWNPCRTSMMFATGLKFLV</sequence>
<reference evidence="1" key="1">
    <citation type="submission" date="2014-09" db="EMBL/GenBank/DDBJ databases">
        <authorList>
            <person name="Magalhaes I.L.F."/>
            <person name="Oliveira U."/>
            <person name="Santos F.R."/>
            <person name="Vidigal T.H.D.A."/>
            <person name="Brescovit A.D."/>
            <person name="Santos A.J."/>
        </authorList>
    </citation>
    <scope>NUCLEOTIDE SEQUENCE</scope>
    <source>
        <tissue evidence="1">Shoot tissue taken approximately 20 cm above the soil surface</tissue>
    </source>
</reference>
<evidence type="ECO:0000313" key="1">
    <source>
        <dbReference type="EMBL" id="JAE08065.1"/>
    </source>
</evidence>
<reference evidence="1" key="2">
    <citation type="journal article" date="2015" name="Data Brief">
        <title>Shoot transcriptome of the giant reed, Arundo donax.</title>
        <authorList>
            <person name="Barrero R.A."/>
            <person name="Guerrero F.D."/>
            <person name="Moolhuijzen P."/>
            <person name="Goolsby J.A."/>
            <person name="Tidwell J."/>
            <person name="Bellgard S.E."/>
            <person name="Bellgard M.I."/>
        </authorList>
    </citation>
    <scope>NUCLEOTIDE SEQUENCE</scope>
    <source>
        <tissue evidence="1">Shoot tissue taken approximately 20 cm above the soil surface</tissue>
    </source>
</reference>
<name>A0A0A9F4Y3_ARUDO</name>
<organism evidence="1">
    <name type="scientific">Arundo donax</name>
    <name type="common">Giant reed</name>
    <name type="synonym">Donax arundinaceus</name>
    <dbReference type="NCBI Taxonomy" id="35708"/>
    <lineage>
        <taxon>Eukaryota</taxon>
        <taxon>Viridiplantae</taxon>
        <taxon>Streptophyta</taxon>
        <taxon>Embryophyta</taxon>
        <taxon>Tracheophyta</taxon>
        <taxon>Spermatophyta</taxon>
        <taxon>Magnoliopsida</taxon>
        <taxon>Liliopsida</taxon>
        <taxon>Poales</taxon>
        <taxon>Poaceae</taxon>
        <taxon>PACMAD clade</taxon>
        <taxon>Arundinoideae</taxon>
        <taxon>Arundineae</taxon>
        <taxon>Arundo</taxon>
    </lineage>
</organism>
<dbReference type="EMBL" id="GBRH01189831">
    <property type="protein sequence ID" value="JAE08065.1"/>
    <property type="molecule type" value="Transcribed_RNA"/>
</dbReference>
<protein>
    <submittedName>
        <fullName evidence="1">Uncharacterized protein</fullName>
    </submittedName>
</protein>
<dbReference type="AlphaFoldDB" id="A0A0A9F4Y3"/>
<accession>A0A0A9F4Y3</accession>